<reference evidence="16 17" key="1">
    <citation type="submission" date="2019-03" db="EMBL/GenBank/DDBJ databases">
        <title>Complete genome sequence of Spiroplasma gladiatoris TG-1 (DSM 22552).</title>
        <authorList>
            <person name="Lin Y.-C."/>
            <person name="Chou L."/>
            <person name="Kuo C.-H."/>
        </authorList>
    </citation>
    <scope>NUCLEOTIDE SEQUENCE [LARGE SCALE GENOMIC DNA]</scope>
    <source>
        <strain evidence="16 17">TG-1</strain>
    </source>
</reference>
<protein>
    <recommendedName>
        <fullName evidence="14">Probable nicotinate-nucleotide adenylyltransferase</fullName>
        <ecNumber evidence="14">2.7.7.18</ecNumber>
    </recommendedName>
    <alternativeName>
        <fullName evidence="14">Deamido-NAD(+) diphosphorylase</fullName>
    </alternativeName>
    <alternativeName>
        <fullName evidence="14">Deamido-NAD(+) pyrophosphorylase</fullName>
    </alternativeName>
    <alternativeName>
        <fullName evidence="14">Nicotinate mononucleotide adenylyltransferase</fullName>
        <shortName evidence="14">NaMN adenylyltransferase</shortName>
    </alternativeName>
</protein>
<evidence type="ECO:0000256" key="13">
    <source>
        <dbReference type="ARBA" id="ARBA00049417"/>
    </source>
</evidence>
<gene>
    <name evidence="14 16" type="primary">nadD</name>
    <name evidence="16" type="ORF">SGLAD_v1c06840</name>
</gene>
<dbReference type="GO" id="GO:0009435">
    <property type="term" value="P:NAD+ biosynthetic process"/>
    <property type="evidence" value="ECO:0007669"/>
    <property type="project" value="UniProtKB-UniRule"/>
</dbReference>
<dbReference type="SMART" id="SM00471">
    <property type="entry name" value="HDc"/>
    <property type="match status" value="1"/>
</dbReference>
<evidence type="ECO:0000256" key="11">
    <source>
        <dbReference type="ARBA" id="ARBA00023027"/>
    </source>
</evidence>
<dbReference type="HAMAP" id="MF_00244">
    <property type="entry name" value="NaMN_adenylyltr"/>
    <property type="match status" value="1"/>
</dbReference>
<dbReference type="InterPro" id="IPR003607">
    <property type="entry name" value="HD/PDEase_dom"/>
</dbReference>
<evidence type="ECO:0000256" key="4">
    <source>
        <dbReference type="ARBA" id="ARBA00022679"/>
    </source>
</evidence>
<dbReference type="InterPro" id="IPR005249">
    <property type="entry name" value="YqeK"/>
</dbReference>
<keyword evidence="6" id="KW-0479">Metal-binding</keyword>
<evidence type="ECO:0000313" key="17">
    <source>
        <dbReference type="Proteomes" id="UP000294309"/>
    </source>
</evidence>
<dbReference type="Pfam" id="PF01966">
    <property type="entry name" value="HD"/>
    <property type="match status" value="1"/>
</dbReference>
<dbReference type="Pfam" id="PF01467">
    <property type="entry name" value="CTP_transf_like"/>
    <property type="match status" value="1"/>
</dbReference>
<keyword evidence="7 14" id="KW-0547">Nucleotide-binding</keyword>
<feature type="domain" description="HD/PDEase" evidence="15">
    <location>
        <begin position="194"/>
        <end position="319"/>
    </location>
</feature>
<keyword evidence="5 14" id="KW-0548">Nucleotidyltransferase</keyword>
<evidence type="ECO:0000313" key="16">
    <source>
        <dbReference type="EMBL" id="QBQ07883.1"/>
    </source>
</evidence>
<dbReference type="SUPFAM" id="SSF52374">
    <property type="entry name" value="Nucleotidylyl transferase"/>
    <property type="match status" value="1"/>
</dbReference>
<dbReference type="NCBIfam" id="NF005519">
    <property type="entry name" value="PRK07152.1"/>
    <property type="match status" value="1"/>
</dbReference>
<evidence type="ECO:0000256" key="7">
    <source>
        <dbReference type="ARBA" id="ARBA00022741"/>
    </source>
</evidence>
<dbReference type="InterPro" id="IPR004821">
    <property type="entry name" value="Cyt_trans-like"/>
</dbReference>
<dbReference type="EMBL" id="CP038013">
    <property type="protein sequence ID" value="QBQ07883.1"/>
    <property type="molecule type" value="Genomic_DNA"/>
</dbReference>
<dbReference type="NCBIfam" id="TIGR00482">
    <property type="entry name" value="nicotinate (nicotinamide) nucleotide adenylyltransferase"/>
    <property type="match status" value="1"/>
</dbReference>
<evidence type="ECO:0000256" key="5">
    <source>
        <dbReference type="ARBA" id="ARBA00022695"/>
    </source>
</evidence>
<evidence type="ECO:0000256" key="12">
    <source>
        <dbReference type="ARBA" id="ARBA00048721"/>
    </source>
</evidence>
<dbReference type="UniPathway" id="UPA00253">
    <property type="reaction ID" value="UER00332"/>
</dbReference>
<proteinExistence type="inferred from homology"/>
<evidence type="ECO:0000256" key="3">
    <source>
        <dbReference type="ARBA" id="ARBA00022642"/>
    </source>
</evidence>
<comment type="pathway">
    <text evidence="2 14">Cofactor biosynthesis; NAD(+) biosynthesis; deamido-NAD(+) from nicotinate D-ribonucleotide: step 1/1.</text>
</comment>
<dbReference type="InterPro" id="IPR005248">
    <property type="entry name" value="NadD/NMNAT"/>
</dbReference>
<evidence type="ECO:0000256" key="9">
    <source>
        <dbReference type="ARBA" id="ARBA00022840"/>
    </source>
</evidence>
<dbReference type="InterPro" id="IPR014729">
    <property type="entry name" value="Rossmann-like_a/b/a_fold"/>
</dbReference>
<dbReference type="NCBIfam" id="TIGR00488">
    <property type="entry name" value="bis(5'-nucleosyl)-tetraphosphatase (symmetrical) YqeK"/>
    <property type="match status" value="1"/>
</dbReference>
<dbReference type="PANTHER" id="PTHR39321:SF3">
    <property type="entry name" value="PHOSPHOPANTETHEINE ADENYLYLTRANSFERASE"/>
    <property type="match status" value="1"/>
</dbReference>
<dbReference type="Gene3D" id="3.40.50.620">
    <property type="entry name" value="HUPs"/>
    <property type="match status" value="1"/>
</dbReference>
<dbReference type="GO" id="GO:0008803">
    <property type="term" value="F:bis(5'-nucleosyl)-tetraphosphatase (symmetrical) activity"/>
    <property type="evidence" value="ECO:0007669"/>
    <property type="project" value="UniProtKB-EC"/>
</dbReference>
<name>A0A4P7AJG3_9MOLU</name>
<comment type="catalytic activity">
    <reaction evidence="13">
        <text>P(1),P(4)-bis(5'-adenosyl) tetraphosphate + H2O = 2 ADP + 2 H(+)</text>
        <dbReference type="Rhea" id="RHEA:24252"/>
        <dbReference type="ChEBI" id="CHEBI:15377"/>
        <dbReference type="ChEBI" id="CHEBI:15378"/>
        <dbReference type="ChEBI" id="CHEBI:58141"/>
        <dbReference type="ChEBI" id="CHEBI:456216"/>
        <dbReference type="EC" id="3.6.1.41"/>
    </reaction>
</comment>
<evidence type="ECO:0000256" key="1">
    <source>
        <dbReference type="ARBA" id="ARBA00002324"/>
    </source>
</evidence>
<sequence length="370" mass="43751">MKKIAIFGGTFDPIHTDHVNIIKACKYNLDFDEIWVLPAYVNPFKTVSTSSVSQRLEMIDLAVKHLDYVKVKKFEIRKTVRSYTYDTILHYIKNYPNFDFSFIMGSDQLDSFEKWDHFENLIKLIKFKVFIRDCNHINNKIIEKYNLETFEFDNNYLSSTKIRNLKELNLQIKTVNDYINNSLLYLYERLETKMDEERYFHSLNVGQEALKIAHLNNYDLQKALIAGTLHDIAKRWSEQETIEIISQYDKTLLSEPKPVWHSFAGAFHLKRDWLFNDKEIINAVFKHTVGDREMSTLDMIVFCADKVSSERTYQGVDKLRTLVYKDLKLGFIALLKNQYDLSIKTHGIENIGKKLIDAYNFWVREELKSE</sequence>
<dbReference type="AlphaFoldDB" id="A0A4P7AJG3"/>
<dbReference type="EC" id="2.7.7.18" evidence="14"/>
<evidence type="ECO:0000256" key="10">
    <source>
        <dbReference type="ARBA" id="ARBA00023004"/>
    </source>
</evidence>
<accession>A0A4P7AJG3</accession>
<comment type="similarity">
    <text evidence="14">Belongs to the NadD family.</text>
</comment>
<dbReference type="GO" id="GO:0046872">
    <property type="term" value="F:metal ion binding"/>
    <property type="evidence" value="ECO:0007669"/>
    <property type="project" value="UniProtKB-KW"/>
</dbReference>
<keyword evidence="17" id="KW-1185">Reference proteome</keyword>
<evidence type="ECO:0000259" key="15">
    <source>
        <dbReference type="SMART" id="SM00471"/>
    </source>
</evidence>
<evidence type="ECO:0000256" key="14">
    <source>
        <dbReference type="HAMAP-Rule" id="MF_00244"/>
    </source>
</evidence>
<dbReference type="GO" id="GO:0004515">
    <property type="term" value="F:nicotinate-nucleotide adenylyltransferase activity"/>
    <property type="evidence" value="ECO:0007669"/>
    <property type="project" value="UniProtKB-UniRule"/>
</dbReference>
<evidence type="ECO:0000256" key="2">
    <source>
        <dbReference type="ARBA" id="ARBA00005019"/>
    </source>
</evidence>
<dbReference type="PANTHER" id="PTHR39321">
    <property type="entry name" value="NICOTINATE-NUCLEOTIDE ADENYLYLTRANSFERASE-RELATED"/>
    <property type="match status" value="1"/>
</dbReference>
<comment type="catalytic activity">
    <reaction evidence="12 14">
        <text>nicotinate beta-D-ribonucleotide + ATP + H(+) = deamido-NAD(+) + diphosphate</text>
        <dbReference type="Rhea" id="RHEA:22860"/>
        <dbReference type="ChEBI" id="CHEBI:15378"/>
        <dbReference type="ChEBI" id="CHEBI:30616"/>
        <dbReference type="ChEBI" id="CHEBI:33019"/>
        <dbReference type="ChEBI" id="CHEBI:57502"/>
        <dbReference type="ChEBI" id="CHEBI:58437"/>
        <dbReference type="EC" id="2.7.7.18"/>
    </reaction>
</comment>
<evidence type="ECO:0000256" key="8">
    <source>
        <dbReference type="ARBA" id="ARBA00022801"/>
    </source>
</evidence>
<dbReference type="Gene3D" id="1.10.3210.10">
    <property type="entry name" value="Hypothetical protein af1432"/>
    <property type="match status" value="1"/>
</dbReference>
<keyword evidence="11 14" id="KW-0520">NAD</keyword>
<organism evidence="16 17">
    <name type="scientific">Spiroplasma gladiatoris</name>
    <dbReference type="NCBI Taxonomy" id="2143"/>
    <lineage>
        <taxon>Bacteria</taxon>
        <taxon>Bacillati</taxon>
        <taxon>Mycoplasmatota</taxon>
        <taxon>Mollicutes</taxon>
        <taxon>Entomoplasmatales</taxon>
        <taxon>Spiroplasmataceae</taxon>
        <taxon>Spiroplasma</taxon>
    </lineage>
</organism>
<keyword evidence="10" id="KW-0408">Iron</keyword>
<keyword evidence="4 14" id="KW-0808">Transferase</keyword>
<dbReference type="Proteomes" id="UP000294309">
    <property type="component" value="Chromosome"/>
</dbReference>
<keyword evidence="9 14" id="KW-0067">ATP-binding</keyword>
<dbReference type="InterPro" id="IPR006674">
    <property type="entry name" value="HD_domain"/>
</dbReference>
<keyword evidence="3 14" id="KW-0662">Pyridine nucleotide biosynthesis</keyword>
<comment type="function">
    <text evidence="1 14">Catalyzes the reversible adenylation of nicotinate mononucleotide (NaMN) to nicotinic acid adenine dinucleotide (NaAD).</text>
</comment>
<dbReference type="CDD" id="cd00077">
    <property type="entry name" value="HDc"/>
    <property type="match status" value="1"/>
</dbReference>
<dbReference type="GO" id="GO:0005524">
    <property type="term" value="F:ATP binding"/>
    <property type="evidence" value="ECO:0007669"/>
    <property type="project" value="UniProtKB-KW"/>
</dbReference>
<evidence type="ECO:0000256" key="6">
    <source>
        <dbReference type="ARBA" id="ARBA00022723"/>
    </source>
</evidence>
<dbReference type="KEGG" id="sgq:SGLAD_v1c06840"/>
<dbReference type="NCBIfam" id="TIGR00125">
    <property type="entry name" value="cyt_tran_rel"/>
    <property type="match status" value="1"/>
</dbReference>
<dbReference type="SUPFAM" id="SSF109604">
    <property type="entry name" value="HD-domain/PDEase-like"/>
    <property type="match status" value="1"/>
</dbReference>
<dbReference type="CDD" id="cd02165">
    <property type="entry name" value="NMNAT"/>
    <property type="match status" value="1"/>
</dbReference>
<keyword evidence="8" id="KW-0378">Hydrolase</keyword>